<dbReference type="SUPFAM" id="SSF56731">
    <property type="entry name" value="DNA primase core"/>
    <property type="match status" value="1"/>
</dbReference>
<gene>
    <name evidence="6" type="ORF">N864_08110</name>
</gene>
<dbReference type="GO" id="GO:0008270">
    <property type="term" value="F:zinc ion binding"/>
    <property type="evidence" value="ECO:0007669"/>
    <property type="project" value="UniProtKB-KW"/>
</dbReference>
<proteinExistence type="predicted"/>
<feature type="region of interest" description="Disordered" evidence="4">
    <location>
        <begin position="487"/>
        <end position="508"/>
    </location>
</feature>
<dbReference type="InterPro" id="IPR013264">
    <property type="entry name" value="DNAG_N"/>
</dbReference>
<dbReference type="GO" id="GO:0003677">
    <property type="term" value="F:DNA binding"/>
    <property type="evidence" value="ECO:0007669"/>
    <property type="project" value="InterPro"/>
</dbReference>
<feature type="domain" description="Zinc finger CHC2-type" evidence="5">
    <location>
        <begin position="37"/>
        <end position="91"/>
    </location>
</feature>
<dbReference type="Gene3D" id="3.90.580.10">
    <property type="entry name" value="Zinc finger, CHC2-type domain"/>
    <property type="match status" value="1"/>
</dbReference>
<dbReference type="InterPro" id="IPR036977">
    <property type="entry name" value="DNA_primase_Znf_CHC2"/>
</dbReference>
<comment type="caution">
    <text evidence="6">The sequence shown here is derived from an EMBL/GenBank/DDBJ whole genome shotgun (WGS) entry which is preliminary data.</text>
</comment>
<dbReference type="PANTHER" id="PTHR30313">
    <property type="entry name" value="DNA PRIMASE"/>
    <property type="match status" value="1"/>
</dbReference>
<dbReference type="Gene3D" id="3.40.1360.10">
    <property type="match status" value="1"/>
</dbReference>
<dbReference type="GO" id="GO:0006269">
    <property type="term" value="P:DNA replication, synthesis of primer"/>
    <property type="evidence" value="ECO:0007669"/>
    <property type="project" value="TreeGrafter"/>
</dbReference>
<keyword evidence="2" id="KW-0863">Zinc-finger</keyword>
<keyword evidence="7" id="KW-1185">Reference proteome</keyword>
<evidence type="ECO:0000313" key="6">
    <source>
        <dbReference type="EMBL" id="EWT04414.1"/>
    </source>
</evidence>
<evidence type="ECO:0000259" key="5">
    <source>
        <dbReference type="SMART" id="SM00400"/>
    </source>
</evidence>
<protein>
    <recommendedName>
        <fullName evidence="5">Zinc finger CHC2-type domain-containing protein</fullName>
    </recommendedName>
</protein>
<dbReference type="PANTHER" id="PTHR30313:SF2">
    <property type="entry name" value="DNA PRIMASE"/>
    <property type="match status" value="1"/>
</dbReference>
<name>W9GKJ8_9MICO</name>
<evidence type="ECO:0000256" key="2">
    <source>
        <dbReference type="ARBA" id="ARBA00022771"/>
    </source>
</evidence>
<organism evidence="6 7">
    <name type="scientific">Intrasporangium chromatireducens Q5-1</name>
    <dbReference type="NCBI Taxonomy" id="584657"/>
    <lineage>
        <taxon>Bacteria</taxon>
        <taxon>Bacillati</taxon>
        <taxon>Actinomycetota</taxon>
        <taxon>Actinomycetes</taxon>
        <taxon>Micrococcales</taxon>
        <taxon>Intrasporangiaceae</taxon>
        <taxon>Intrasporangium</taxon>
    </lineage>
</organism>
<dbReference type="Pfam" id="PF01807">
    <property type="entry name" value="Zn_ribbon_DnaG"/>
    <property type="match status" value="1"/>
</dbReference>
<dbReference type="Pfam" id="PF13155">
    <property type="entry name" value="Toprim_2"/>
    <property type="match status" value="1"/>
</dbReference>
<dbReference type="PATRIC" id="fig|584657.3.peg.3714"/>
<dbReference type="GO" id="GO:0003899">
    <property type="term" value="F:DNA-directed RNA polymerase activity"/>
    <property type="evidence" value="ECO:0007669"/>
    <property type="project" value="InterPro"/>
</dbReference>
<evidence type="ECO:0000256" key="4">
    <source>
        <dbReference type="SAM" id="MobiDB-lite"/>
    </source>
</evidence>
<dbReference type="SUPFAM" id="SSF57783">
    <property type="entry name" value="Zinc beta-ribbon"/>
    <property type="match status" value="1"/>
</dbReference>
<dbReference type="InterPro" id="IPR037068">
    <property type="entry name" value="DNA_primase_core_N_sf"/>
</dbReference>
<dbReference type="InterPro" id="IPR002694">
    <property type="entry name" value="Znf_CHC2"/>
</dbReference>
<accession>W9GKJ8</accession>
<dbReference type="EMBL" id="AWQS01000251">
    <property type="protein sequence ID" value="EWT04414.1"/>
    <property type="molecule type" value="Genomic_DNA"/>
</dbReference>
<reference evidence="7" key="1">
    <citation type="submission" date="2013-08" db="EMBL/GenBank/DDBJ databases">
        <title>Intrasporangium oryzae NRRL B-24470.</title>
        <authorList>
            <person name="Liu H."/>
            <person name="Wang G."/>
        </authorList>
    </citation>
    <scope>NUCLEOTIDE SEQUENCE [LARGE SCALE GENOMIC DNA]</scope>
    <source>
        <strain evidence="7">Q5-1</strain>
    </source>
</reference>
<dbReference type="OrthoDB" id="9803773at2"/>
<dbReference type="GO" id="GO:0005737">
    <property type="term" value="C:cytoplasm"/>
    <property type="evidence" value="ECO:0007669"/>
    <property type="project" value="TreeGrafter"/>
</dbReference>
<evidence type="ECO:0000256" key="3">
    <source>
        <dbReference type="ARBA" id="ARBA00022833"/>
    </source>
</evidence>
<dbReference type="SMART" id="SM00400">
    <property type="entry name" value="ZnF_CHCC"/>
    <property type="match status" value="1"/>
</dbReference>
<evidence type="ECO:0000256" key="1">
    <source>
        <dbReference type="ARBA" id="ARBA00022723"/>
    </source>
</evidence>
<dbReference type="Gene3D" id="3.90.980.10">
    <property type="entry name" value="DNA primase, catalytic core, N-terminal domain"/>
    <property type="match status" value="1"/>
</dbReference>
<dbReference type="Proteomes" id="UP000019494">
    <property type="component" value="Unassembled WGS sequence"/>
</dbReference>
<keyword evidence="3" id="KW-0862">Zinc</keyword>
<dbReference type="Pfam" id="PF08275">
    <property type="entry name" value="DNAG_N"/>
    <property type="match status" value="1"/>
</dbReference>
<dbReference type="AlphaFoldDB" id="W9GKJ8"/>
<evidence type="ECO:0000313" key="7">
    <source>
        <dbReference type="Proteomes" id="UP000019494"/>
    </source>
</evidence>
<feature type="region of interest" description="Disordered" evidence="4">
    <location>
        <begin position="389"/>
        <end position="415"/>
    </location>
</feature>
<keyword evidence="1" id="KW-0479">Metal-binding</keyword>
<dbReference type="RefSeq" id="WP_034720821.1">
    <property type="nucleotide sequence ID" value="NZ_AWQS01000251.1"/>
</dbReference>
<dbReference type="InterPro" id="IPR050219">
    <property type="entry name" value="DnaG_primase"/>
</dbReference>
<sequence length="508" mass="54375">MTAATGLIDVPRVRAEHPIVEVVAAEGVELHPRGRGWVGCCPFHEDHTPSLSVDAIPDRYHCFGCGASGDVIDFVGRLHGLDFRSAVALLDTGASLAAWPSTAVGPRPSRRWLRLIGDHDTRTTPAVSPERAFEINALAWTYLGRPTATAFAESWLKTRRGIDLGPLRTEDPRSGLAGYASTSWTSLTDRLRADGVCVEELQALDLSQPGRSGHLLDTLRGRIVFPITEPDGRIRGFIGRDITGHPAAPKYRNPTRTPIYDKSQVLYRPSHQDLAGDGSVAIVEGVLDALAIAAAAAESGRTRHVAPVATGGVTVSAAQAHHVLSLSMNPPRIILDSDPAGRGGTDRWLRALSLERHRPAFVTHLPEGTDPADWLASAEATERLELVLQPPSPHDPLEDANALRSPPERGRGASARTVLPGRDLVRLSLQTAQDPIGDTVAAVTPLIRWLGPGLRHALLEQATAEMTRSGWNPKGAFTAALQRALDAEPSGIPPPTRGAPHPLGPELL</sequence>